<dbReference type="GO" id="GO:0008270">
    <property type="term" value="F:zinc ion binding"/>
    <property type="evidence" value="ECO:0007669"/>
    <property type="project" value="InterPro"/>
</dbReference>
<feature type="domain" description="Peptidase metallopeptidase" evidence="6">
    <location>
        <begin position="20"/>
        <end position="196"/>
    </location>
</feature>
<dbReference type="PROSITE" id="PS00330">
    <property type="entry name" value="HEMOLYSIN_CALCIUM"/>
    <property type="match status" value="1"/>
</dbReference>
<dbReference type="Pfam" id="PF08548">
    <property type="entry name" value="Peptidase_M10_C"/>
    <property type="match status" value="1"/>
</dbReference>
<dbReference type="AlphaFoldDB" id="A0A8J7J746"/>
<dbReference type="Gene3D" id="3.40.390.10">
    <property type="entry name" value="Collagenase (Catalytic Domain)"/>
    <property type="match status" value="1"/>
</dbReference>
<keyword evidence="5" id="KW-0677">Repeat</keyword>
<dbReference type="InterPro" id="IPR050557">
    <property type="entry name" value="RTX_toxin/Mannuronan_C5-epim"/>
</dbReference>
<dbReference type="SUPFAM" id="SSF51120">
    <property type="entry name" value="beta-Roll"/>
    <property type="match status" value="2"/>
</dbReference>
<protein>
    <submittedName>
        <fullName evidence="7">M10 family metallopeptidase C-terminal domain-containing protein</fullName>
    </submittedName>
</protein>
<keyword evidence="8" id="KW-1185">Reference proteome</keyword>
<evidence type="ECO:0000256" key="5">
    <source>
        <dbReference type="ARBA" id="ARBA00022737"/>
    </source>
</evidence>
<dbReference type="EMBL" id="JAELVR010000005">
    <property type="protein sequence ID" value="MBJ6371572.1"/>
    <property type="molecule type" value="Genomic_DNA"/>
</dbReference>
<evidence type="ECO:0000313" key="7">
    <source>
        <dbReference type="EMBL" id="MBJ6371572.1"/>
    </source>
</evidence>
<dbReference type="InterPro" id="IPR011049">
    <property type="entry name" value="Serralysin-like_metalloprot_C"/>
</dbReference>
<dbReference type="InterPro" id="IPR018511">
    <property type="entry name" value="Hemolysin-typ_Ca-bd_CS"/>
</dbReference>
<dbReference type="Pfam" id="PF00353">
    <property type="entry name" value="HemolysinCabind"/>
    <property type="match status" value="3"/>
</dbReference>
<evidence type="ECO:0000256" key="4">
    <source>
        <dbReference type="ARBA" id="ARBA00022525"/>
    </source>
</evidence>
<organism evidence="7 8">
    <name type="scientific">Sedimentitalea arenosa</name>
    <dbReference type="NCBI Taxonomy" id="2798803"/>
    <lineage>
        <taxon>Bacteria</taxon>
        <taxon>Pseudomonadati</taxon>
        <taxon>Pseudomonadota</taxon>
        <taxon>Alphaproteobacteria</taxon>
        <taxon>Rhodobacterales</taxon>
        <taxon>Paracoccaceae</taxon>
        <taxon>Sedimentitalea</taxon>
    </lineage>
</organism>
<dbReference type="RefSeq" id="WP_199024433.1">
    <property type="nucleotide sequence ID" value="NZ_JAELVR010000005.1"/>
</dbReference>
<sequence>MSGLGKSTIFVGGSGNARIDGLLYDRAWGDGTLTYSAPTTQLDYGTGYGASEHLGLQSPTAALIAAQRRYLDADYGNTANDGFSLEGFTDLSLVQTTLANAHIRIALTDRDPYNFGTAWGYFPATAAAAGDVWLSDVRYDYSSPQTGNYANATVIHELGHAIGLEHAHDFTAYGAVPGAFDSMEYTVMTYRSYVGASTNQYTNEAWGYAQSFMMLDIAALQHIYGANFTTNSGDTVYSWTPGSGDTMVDGVVGLSPGANRIFATIWDGGGEDTFDLSAYTTALSIDLGPGQASTFDAAQLARLGSGVDASGNIYNALLYQDDTRSLIENVIGGSGKDRITGNAANNLLEGRKGSDRLTGLNGDDQLIGKVGRDVLAGGNGADILKGGRSNDILKGGAGKDRLFGQDDDDRLKGGKGADVLFGGAGADVFLFTAIEQSPGDSGRDVVRDFESGLDRIDISALSVSAFSFVGSDAFSGTDPSVRYEQVGGSTRVLADAVGDGIADLGIDLRGNYTLSATDFIL</sequence>
<dbReference type="InterPro" id="IPR034033">
    <property type="entry name" value="Serralysin-like"/>
</dbReference>
<dbReference type="PANTHER" id="PTHR38340:SF1">
    <property type="entry name" value="S-LAYER PROTEIN"/>
    <property type="match status" value="1"/>
</dbReference>
<dbReference type="Pfam" id="PF13582">
    <property type="entry name" value="Reprolysin_3"/>
    <property type="match status" value="1"/>
</dbReference>
<comment type="similarity">
    <text evidence="3">Belongs to the peptidase M10B family.</text>
</comment>
<comment type="cofactor">
    <cofactor evidence="1">
        <name>Ca(2+)</name>
        <dbReference type="ChEBI" id="CHEBI:29108"/>
    </cofactor>
</comment>
<proteinExistence type="inferred from homology"/>
<evidence type="ECO:0000313" key="8">
    <source>
        <dbReference type="Proteomes" id="UP000619079"/>
    </source>
</evidence>
<dbReference type="Gene3D" id="2.150.10.10">
    <property type="entry name" value="Serralysin-like metalloprotease, C-terminal"/>
    <property type="match status" value="2"/>
</dbReference>
<dbReference type="InterPro" id="IPR006026">
    <property type="entry name" value="Peptidase_Metallo"/>
</dbReference>
<dbReference type="SUPFAM" id="SSF55486">
    <property type="entry name" value="Metalloproteases ('zincins'), catalytic domain"/>
    <property type="match status" value="1"/>
</dbReference>
<dbReference type="GO" id="GO:0005615">
    <property type="term" value="C:extracellular space"/>
    <property type="evidence" value="ECO:0007669"/>
    <property type="project" value="InterPro"/>
</dbReference>
<keyword evidence="4" id="KW-0964">Secreted</keyword>
<dbReference type="CDD" id="cd04277">
    <property type="entry name" value="ZnMc_serralysin_like"/>
    <property type="match status" value="1"/>
</dbReference>
<dbReference type="InterPro" id="IPR001343">
    <property type="entry name" value="Hemolysn_Ca-bd"/>
</dbReference>
<dbReference type="InterPro" id="IPR024079">
    <property type="entry name" value="MetalloPept_cat_dom_sf"/>
</dbReference>
<gene>
    <name evidence="7" type="ORF">JF290_08525</name>
</gene>
<dbReference type="GO" id="GO:0006508">
    <property type="term" value="P:proteolysis"/>
    <property type="evidence" value="ECO:0007669"/>
    <property type="project" value="InterPro"/>
</dbReference>
<comment type="subcellular location">
    <subcellularLocation>
        <location evidence="2">Secreted</location>
    </subcellularLocation>
</comment>
<dbReference type="PRINTS" id="PR00313">
    <property type="entry name" value="CABNDNGRPT"/>
</dbReference>
<evidence type="ECO:0000256" key="3">
    <source>
        <dbReference type="ARBA" id="ARBA00009490"/>
    </source>
</evidence>
<dbReference type="GO" id="GO:0008237">
    <property type="term" value="F:metallopeptidase activity"/>
    <property type="evidence" value="ECO:0007669"/>
    <property type="project" value="InterPro"/>
</dbReference>
<dbReference type="InterPro" id="IPR013858">
    <property type="entry name" value="Peptidase_M10B_C"/>
</dbReference>
<evidence type="ECO:0000256" key="1">
    <source>
        <dbReference type="ARBA" id="ARBA00001913"/>
    </source>
</evidence>
<evidence type="ECO:0000256" key="2">
    <source>
        <dbReference type="ARBA" id="ARBA00004613"/>
    </source>
</evidence>
<dbReference type="PANTHER" id="PTHR38340">
    <property type="entry name" value="S-LAYER PROTEIN"/>
    <property type="match status" value="1"/>
</dbReference>
<dbReference type="SMART" id="SM00235">
    <property type="entry name" value="ZnMc"/>
    <property type="match status" value="1"/>
</dbReference>
<name>A0A8J7J746_9RHOB</name>
<evidence type="ECO:0000259" key="6">
    <source>
        <dbReference type="SMART" id="SM00235"/>
    </source>
</evidence>
<reference evidence="7" key="1">
    <citation type="submission" date="2020-12" db="EMBL/GenBank/DDBJ databases">
        <title>Sedimentitalea sp. nov., isolated from sand in Incheon.</title>
        <authorList>
            <person name="Kim W."/>
        </authorList>
    </citation>
    <scope>NUCLEOTIDE SEQUENCE</scope>
    <source>
        <strain evidence="7">CAU 1593</strain>
    </source>
</reference>
<dbReference type="GO" id="GO:0005509">
    <property type="term" value="F:calcium ion binding"/>
    <property type="evidence" value="ECO:0007669"/>
    <property type="project" value="InterPro"/>
</dbReference>
<accession>A0A8J7J746</accession>
<dbReference type="Proteomes" id="UP000619079">
    <property type="component" value="Unassembled WGS sequence"/>
</dbReference>
<comment type="caution">
    <text evidence="7">The sequence shown here is derived from an EMBL/GenBank/DDBJ whole genome shotgun (WGS) entry which is preliminary data.</text>
</comment>